<dbReference type="Pfam" id="PF13954">
    <property type="entry name" value="PapC_N"/>
    <property type="match status" value="1"/>
</dbReference>
<dbReference type="InterPro" id="IPR042186">
    <property type="entry name" value="FimD_plug_dom"/>
</dbReference>
<organism evidence="13 14">
    <name type="scientific">Salmonella schwarzengrund (strain CVM19633)</name>
    <dbReference type="NCBI Taxonomy" id="439843"/>
    <lineage>
        <taxon>Bacteria</taxon>
        <taxon>Pseudomonadati</taxon>
        <taxon>Pseudomonadota</taxon>
        <taxon>Gammaproteobacteria</taxon>
        <taxon>Enterobacterales</taxon>
        <taxon>Enterobacteriaceae</taxon>
        <taxon>Salmonella</taxon>
    </lineage>
</organism>
<dbReference type="Gene3D" id="2.60.40.3110">
    <property type="match status" value="1"/>
</dbReference>
<keyword evidence="9" id="KW-1029">Fimbrium biogenesis</keyword>
<dbReference type="Gene3D" id="2.60.40.2610">
    <property type="entry name" value="Outer membrane usher protein FimD, plug domain"/>
    <property type="match status" value="1"/>
</dbReference>
<accession>A0A0N1TV64</accession>
<protein>
    <submittedName>
        <fullName evidence="13">Fimbrial usher protein</fullName>
    </submittedName>
</protein>
<dbReference type="InterPro" id="IPR000015">
    <property type="entry name" value="Fimb_usher"/>
</dbReference>
<evidence type="ECO:0000256" key="5">
    <source>
        <dbReference type="ARBA" id="ARBA00022692"/>
    </source>
</evidence>
<dbReference type="InterPro" id="IPR043142">
    <property type="entry name" value="PapC-like_C_sf"/>
</dbReference>
<dbReference type="AlphaFoldDB" id="A0A0N1TV64"/>
<dbReference type="InterPro" id="IPR018030">
    <property type="entry name" value="Fimbrial_membr_usher_CS"/>
</dbReference>
<evidence type="ECO:0000256" key="3">
    <source>
        <dbReference type="ARBA" id="ARBA00022448"/>
    </source>
</evidence>
<comment type="subcellular location">
    <subcellularLocation>
        <location evidence="1 9">Cell outer membrane</location>
        <topology evidence="1 9">Multi-pass membrane protein</topology>
    </subcellularLocation>
</comment>
<feature type="chain" id="PRO_5005880930" evidence="10">
    <location>
        <begin position="42"/>
        <end position="888"/>
    </location>
</feature>
<name>A0A0N1TV64_SALSV</name>
<gene>
    <name evidence="13" type="ordered locus">SeSA_A0207</name>
</gene>
<evidence type="ECO:0000256" key="9">
    <source>
        <dbReference type="RuleBase" id="RU003884"/>
    </source>
</evidence>
<feature type="signal peptide" evidence="10">
    <location>
        <begin position="1"/>
        <end position="41"/>
    </location>
</feature>
<reference evidence="13 14" key="1">
    <citation type="journal article" date="2011" name="J. Bacteriol.">
        <title>Comparative genomics of 28 Salmonella enterica isolates: evidence for CRISPR-mediated adaptive sublineage evolution.</title>
        <authorList>
            <person name="Fricke W.F."/>
            <person name="Mammel M.K."/>
            <person name="McDermott P.F."/>
            <person name="Tartera C."/>
            <person name="White D.G."/>
            <person name="Leclerc J.E."/>
            <person name="Ravel J."/>
            <person name="Cebula T.A."/>
        </authorList>
    </citation>
    <scope>NUCLEOTIDE SEQUENCE [LARGE SCALE GENOMIC DNA]</scope>
    <source>
        <strain evidence="13 14">CVM19633</strain>
    </source>
</reference>
<dbReference type="PANTHER" id="PTHR30451">
    <property type="entry name" value="OUTER MEMBRANE USHER PROTEIN"/>
    <property type="match status" value="1"/>
</dbReference>
<keyword evidence="8 9" id="KW-0998">Cell outer membrane</keyword>
<comment type="similarity">
    <text evidence="2 9">Belongs to the fimbrial export usher family.</text>
</comment>
<evidence type="ECO:0000259" key="12">
    <source>
        <dbReference type="Pfam" id="PF13954"/>
    </source>
</evidence>
<dbReference type="Proteomes" id="UP000001865">
    <property type="component" value="Chromosome"/>
</dbReference>
<dbReference type="GO" id="GO:0015473">
    <property type="term" value="F:fimbrial usher porin activity"/>
    <property type="evidence" value="ECO:0007669"/>
    <property type="project" value="InterPro"/>
</dbReference>
<dbReference type="GO" id="GO:0009297">
    <property type="term" value="P:pilus assembly"/>
    <property type="evidence" value="ECO:0007669"/>
    <property type="project" value="InterPro"/>
</dbReference>
<dbReference type="Pfam" id="PF13953">
    <property type="entry name" value="PapC_C"/>
    <property type="match status" value="1"/>
</dbReference>
<dbReference type="InterPro" id="IPR025949">
    <property type="entry name" value="PapC-like_C"/>
</dbReference>
<dbReference type="Gene3D" id="3.10.20.410">
    <property type="match status" value="1"/>
</dbReference>
<sequence length="888" mass="97017">MTLSQSRMKKTVQNVSTTRTMPKKTLLAMCCALFYSQPGLAADIVEYDSTFLMGDGATSIDVSRYSNGNPTPAGTYTVRVFVNEKAVASQTIPFIDIGKKSAEACLTMKNLAQLHIKSPQNVGEKAILKKGDDESSDCLNLPALIEQSSVTFDMGDQRLDIVVPQAWVNKSYDGYVEPSLWENGIPAALLSYNINGYHNTNHGVDNDNMYAAFNTGINLGAWRFRANGNYNWNNNSGSNFDFQNRYIQRDLTALRSQLMLGEAYTTGETFDSVSIRGVRLYSDSRMLPSQLANYAPVIRGVANTNAKVTITQGGYKIYESTVPPGPFEINDLSPSGYGSDLIVTIEEADGSKRTFSQPFSSVMQMQKPGVGRWDVSAGEVNDDDLHDNPYVAQGTYYYGLNNYLTAYTGVQATDNHYLAGLLGMGLNTPFGAIALDITHSRAEIPDDKTYQGQSYRLTWNKLIEATDTSFNVAAYRYSTQNYLGLNDALQLIDEAKYGDDDQRNTMNNFARLKNQITLSISQPLQYGETDYGSFYLSGSWTDYWATGDSRSDYTLGYGKGFSWGSMSVNLQRTWDEDGKKDDSLYINLSIPLANLLGGESRRSGFNTLSTQMRTDFNGGHNLSMNSSGSSKDNMLNYSVNTGYTMQKEGKSISDIGGYASYQSPWGDISASASANNDSSRQYSLATNGGFVLHGGGLTFTNDNFGNSDAIVLVKAPGAKGARINGGNSTIDRWGYGATNSLSAYRENLVNVDIDTLENDVELKSTSATLVPRDGAVVLASFETDQGRSVILNMSRNDGKALPFGAEIYENDVQIGNMGQGGQAFVRGISDAGELSVRWFEENQPVTCSATFALPATQQTVGSSQTLLLDHVTCRVNNLKSNGIDNEKE</sequence>
<feature type="domain" description="PapC-like C-terminal" evidence="11">
    <location>
        <begin position="791"/>
        <end position="854"/>
    </location>
</feature>
<evidence type="ECO:0000256" key="6">
    <source>
        <dbReference type="ARBA" id="ARBA00022729"/>
    </source>
</evidence>
<evidence type="ECO:0000256" key="4">
    <source>
        <dbReference type="ARBA" id="ARBA00022452"/>
    </source>
</evidence>
<keyword evidence="4" id="KW-1134">Transmembrane beta strand</keyword>
<evidence type="ECO:0000313" key="13">
    <source>
        <dbReference type="EMBL" id="ACF91757.1"/>
    </source>
</evidence>
<dbReference type="InterPro" id="IPR037224">
    <property type="entry name" value="PapC_N_sf"/>
</dbReference>
<dbReference type="FunFam" id="2.60.40.3110:FF:000001">
    <property type="entry name" value="Putative fimbrial outer membrane usher"/>
    <property type="match status" value="1"/>
</dbReference>
<keyword evidence="3 9" id="KW-0813">Transport</keyword>
<dbReference type="PANTHER" id="PTHR30451:SF3">
    <property type="entry name" value="OUTER MEMBRANE USHER PROTEIN HTRE-RELATED"/>
    <property type="match status" value="1"/>
</dbReference>
<evidence type="ECO:0000259" key="11">
    <source>
        <dbReference type="Pfam" id="PF13953"/>
    </source>
</evidence>
<evidence type="ECO:0000256" key="7">
    <source>
        <dbReference type="ARBA" id="ARBA00023136"/>
    </source>
</evidence>
<proteinExistence type="inferred from homology"/>
<dbReference type="GO" id="GO:0009279">
    <property type="term" value="C:cell outer membrane"/>
    <property type="evidence" value="ECO:0007669"/>
    <property type="project" value="UniProtKB-SubCell"/>
</dbReference>
<dbReference type="PROSITE" id="PS01151">
    <property type="entry name" value="FIMBRIAL_USHER"/>
    <property type="match status" value="1"/>
</dbReference>
<dbReference type="Gene3D" id="2.60.40.2070">
    <property type="match status" value="1"/>
</dbReference>
<keyword evidence="7 9" id="KW-0472">Membrane</keyword>
<evidence type="ECO:0000256" key="2">
    <source>
        <dbReference type="ARBA" id="ARBA00008064"/>
    </source>
</evidence>
<keyword evidence="5 9" id="KW-0812">Transmembrane</keyword>
<evidence type="ECO:0000256" key="1">
    <source>
        <dbReference type="ARBA" id="ARBA00004571"/>
    </source>
</evidence>
<dbReference type="Pfam" id="PF00577">
    <property type="entry name" value="Usher"/>
    <property type="match status" value="1"/>
</dbReference>
<keyword evidence="6 10" id="KW-0732">Signal</keyword>
<dbReference type="SUPFAM" id="SSF141729">
    <property type="entry name" value="FimD N-terminal domain-like"/>
    <property type="match status" value="1"/>
</dbReference>
<dbReference type="KEGG" id="sew:SeSA_A0207"/>
<dbReference type="EMBL" id="CP001127">
    <property type="protein sequence ID" value="ACF91757.1"/>
    <property type="molecule type" value="Genomic_DNA"/>
</dbReference>
<evidence type="ECO:0000313" key="14">
    <source>
        <dbReference type="Proteomes" id="UP000001865"/>
    </source>
</evidence>
<dbReference type="InterPro" id="IPR025885">
    <property type="entry name" value="PapC_N"/>
</dbReference>
<evidence type="ECO:0000256" key="10">
    <source>
        <dbReference type="SAM" id="SignalP"/>
    </source>
</evidence>
<evidence type="ECO:0000256" key="8">
    <source>
        <dbReference type="ARBA" id="ARBA00023237"/>
    </source>
</evidence>
<dbReference type="HOGENOM" id="CLU_009120_1_0_6"/>
<feature type="domain" description="PapC N-terminal" evidence="12">
    <location>
        <begin position="46"/>
        <end position="196"/>
    </location>
</feature>
<dbReference type="NCBIfam" id="NF007337">
    <property type="entry name" value="PRK09828.1"/>
    <property type="match status" value="1"/>
</dbReference>